<reference evidence="2" key="1">
    <citation type="submission" date="2023-10" db="EMBL/GenBank/DDBJ databases">
        <authorList>
            <person name="Chen Y."/>
            <person name="Shah S."/>
            <person name="Dougan E. K."/>
            <person name="Thang M."/>
            <person name="Chan C."/>
        </authorList>
    </citation>
    <scope>NUCLEOTIDE SEQUENCE [LARGE SCALE GENOMIC DNA]</scope>
</reference>
<dbReference type="EMBL" id="CAUYUJ010015836">
    <property type="protein sequence ID" value="CAK0858701.1"/>
    <property type="molecule type" value="Genomic_DNA"/>
</dbReference>
<evidence type="ECO:0000313" key="2">
    <source>
        <dbReference type="EMBL" id="CAK0858701.1"/>
    </source>
</evidence>
<feature type="region of interest" description="Disordered" evidence="1">
    <location>
        <begin position="173"/>
        <end position="197"/>
    </location>
</feature>
<feature type="compositionally biased region" description="Basic and acidic residues" evidence="1">
    <location>
        <begin position="123"/>
        <end position="139"/>
    </location>
</feature>
<evidence type="ECO:0000313" key="3">
    <source>
        <dbReference type="Proteomes" id="UP001189429"/>
    </source>
</evidence>
<sequence length="220" mass="26141">MPQAKTAEAWHEPLKPDLVSGQKWVHEGQARHREQRAQGDEAQGGKWGERRGEAQDERDEQWGEAQGEKWDEQQARRRTRSGTSSGAQQAEKQKWPADEKEQRLSWRWGEEHQAQRQKWPADGLKRDQQWLRSGRDREQQAQGSVHKAQYYACDAEASIWQARPPTLNAFEWQRRRQEQKRQRQQRGGRFKDWQHAKHAADRQGWLAQFLTEIPDPRRRI</sequence>
<proteinExistence type="predicted"/>
<evidence type="ECO:0000256" key="1">
    <source>
        <dbReference type="SAM" id="MobiDB-lite"/>
    </source>
</evidence>
<keyword evidence="3" id="KW-1185">Reference proteome</keyword>
<protein>
    <submittedName>
        <fullName evidence="2">Uncharacterized protein</fullName>
    </submittedName>
</protein>
<feature type="compositionally biased region" description="Basic and acidic residues" evidence="1">
    <location>
        <begin position="24"/>
        <end position="39"/>
    </location>
</feature>
<feature type="compositionally biased region" description="Basic and acidic residues" evidence="1">
    <location>
        <begin position="66"/>
        <end position="75"/>
    </location>
</feature>
<name>A0ABN9UGF3_9DINO</name>
<feature type="region of interest" description="Disordered" evidence="1">
    <location>
        <begin position="1"/>
        <end position="143"/>
    </location>
</feature>
<comment type="caution">
    <text evidence="2">The sequence shown here is derived from an EMBL/GenBank/DDBJ whole genome shotgun (WGS) entry which is preliminary data.</text>
</comment>
<accession>A0ABN9UGF3</accession>
<gene>
    <name evidence="2" type="ORF">PCOR1329_LOCUS48314</name>
</gene>
<feature type="compositionally biased region" description="Basic and acidic residues" evidence="1">
    <location>
        <begin position="91"/>
        <end position="114"/>
    </location>
</feature>
<dbReference type="Proteomes" id="UP001189429">
    <property type="component" value="Unassembled WGS sequence"/>
</dbReference>
<organism evidence="2 3">
    <name type="scientific">Prorocentrum cordatum</name>
    <dbReference type="NCBI Taxonomy" id="2364126"/>
    <lineage>
        <taxon>Eukaryota</taxon>
        <taxon>Sar</taxon>
        <taxon>Alveolata</taxon>
        <taxon>Dinophyceae</taxon>
        <taxon>Prorocentrales</taxon>
        <taxon>Prorocentraceae</taxon>
        <taxon>Prorocentrum</taxon>
    </lineage>
</organism>